<dbReference type="PANTHER" id="PTHR21314:SF0">
    <property type="entry name" value="QUEUOSINE 5'-PHOSPHATE N-GLYCOSYLASE_HYDROLASE"/>
    <property type="match status" value="1"/>
</dbReference>
<accession>A0A410FVS2</accession>
<dbReference type="InterPro" id="IPR019438">
    <property type="entry name" value="Q_salvage"/>
</dbReference>
<protein>
    <recommendedName>
        <fullName evidence="3">Queuosine 5'-phosphate N-glycosylase/hydrolase</fullName>
    </recommendedName>
    <alternativeName>
        <fullName evidence="4">Queuosine-nucleotide N-glycosylase/hydrolase</fullName>
    </alternativeName>
</protein>
<organism evidence="6 7">
    <name type="scientific">Bipolaricaulis sibiricus</name>
    <dbReference type="NCBI Taxonomy" id="2501609"/>
    <lineage>
        <taxon>Bacteria</taxon>
        <taxon>Candidatus Bipolaricaulota</taxon>
        <taxon>Candidatus Bipolaricaulia</taxon>
        <taxon>Candidatus Bipolaricaulales</taxon>
        <taxon>Candidatus Bipolaricaulaceae</taxon>
        <taxon>Candidatus Bipolaricaulis</taxon>
    </lineage>
</organism>
<proteinExistence type="inferred from homology"/>
<dbReference type="GO" id="GO:0016787">
    <property type="term" value="F:hydrolase activity"/>
    <property type="evidence" value="ECO:0007669"/>
    <property type="project" value="UniProtKB-KW"/>
</dbReference>
<dbReference type="GO" id="GO:0006400">
    <property type="term" value="P:tRNA modification"/>
    <property type="evidence" value="ECO:0007669"/>
    <property type="project" value="TreeGrafter"/>
</dbReference>
<evidence type="ECO:0000313" key="7">
    <source>
        <dbReference type="Proteomes" id="UP000287233"/>
    </source>
</evidence>
<dbReference type="AlphaFoldDB" id="A0A410FVS2"/>
<dbReference type="EMBL" id="CP034928">
    <property type="protein sequence ID" value="QAA77104.1"/>
    <property type="molecule type" value="Genomic_DNA"/>
</dbReference>
<dbReference type="Proteomes" id="UP000287233">
    <property type="component" value="Chromosome"/>
</dbReference>
<sequence length="314" mass="35190">MNPVREGSRWVVRWARWVRPDRGGLEGLAERIRNVPVPPWEGRYHFRGDEEPTLRYLLCLDALNFCFWPPSPATGERWSVSGPAGERLTGYFALAWALRRAAEEEPSLFSPEVLAEATPDRVRAVLGEIPLLPWRARALREVGAALLQFGSARVFFASAAGSCRRLVELVTSHLPSFRDAALYGNREVLFHKRAQILCADLWGTFGGEGPGALHDLDWLTAFADYKLPQLLWAEGALDLHPALAARVRRLTPLGAGSAEEVEVRAATVVAVDKLSLALRRFGRSVRPFEVDWILWNLSQGPLRVPHPRVRTAFY</sequence>
<evidence type="ECO:0000256" key="5">
    <source>
        <dbReference type="ARBA" id="ARBA00048204"/>
    </source>
</evidence>
<dbReference type="PANTHER" id="PTHR21314">
    <property type="entry name" value="QUEUOSINE 5'-PHOSPHATE N-GLYCOSYLASE_HYDROLASE-RELATED"/>
    <property type="match status" value="1"/>
</dbReference>
<dbReference type="Pfam" id="PF10343">
    <property type="entry name" value="Q_salvage"/>
    <property type="match status" value="1"/>
</dbReference>
<evidence type="ECO:0000313" key="6">
    <source>
        <dbReference type="EMBL" id="QAA77104.1"/>
    </source>
</evidence>
<evidence type="ECO:0000256" key="4">
    <source>
        <dbReference type="ARBA" id="ARBA00035393"/>
    </source>
</evidence>
<reference evidence="7" key="1">
    <citation type="submission" date="2018-12" db="EMBL/GenBank/DDBJ databases">
        <title>Complete genome sequence of an uncultured bacterium of the candidate phylum Bipolaricaulota.</title>
        <authorList>
            <person name="Kadnikov V.V."/>
            <person name="Mardanov A.V."/>
            <person name="Beletsky A.V."/>
            <person name="Frank Y.A."/>
            <person name="Karnachuk O.V."/>
            <person name="Ravin N.V."/>
        </authorList>
    </citation>
    <scope>NUCLEOTIDE SEQUENCE [LARGE SCALE GENOMIC DNA]</scope>
</reference>
<evidence type="ECO:0000256" key="2">
    <source>
        <dbReference type="ARBA" id="ARBA00035119"/>
    </source>
</evidence>
<gene>
    <name evidence="6" type="ORF">BIP78_1338</name>
</gene>
<name>A0A410FVS2_BIPS1</name>
<evidence type="ECO:0000256" key="3">
    <source>
        <dbReference type="ARBA" id="ARBA00035306"/>
    </source>
</evidence>
<comment type="similarity">
    <text evidence="2">Belongs to the QNG1 protein family.</text>
</comment>
<dbReference type="KEGG" id="bih:BIP78_1338"/>
<evidence type="ECO:0000256" key="1">
    <source>
        <dbReference type="ARBA" id="ARBA00022801"/>
    </source>
</evidence>
<keyword evidence="1" id="KW-0378">Hydrolase</keyword>
<comment type="catalytic activity">
    <reaction evidence="5">
        <text>queuosine 5'-phosphate + H2O = queuine + D-ribose 5-phosphate</text>
        <dbReference type="Rhea" id="RHEA:75387"/>
        <dbReference type="ChEBI" id="CHEBI:15377"/>
        <dbReference type="ChEBI" id="CHEBI:17433"/>
        <dbReference type="ChEBI" id="CHEBI:78346"/>
        <dbReference type="ChEBI" id="CHEBI:194371"/>
    </reaction>
    <physiologicalReaction direction="left-to-right" evidence="5">
        <dbReference type="Rhea" id="RHEA:75388"/>
    </physiologicalReaction>
</comment>